<comment type="caution">
    <text evidence="1">The sequence shown here is derived from an EMBL/GenBank/DDBJ whole genome shotgun (WGS) entry which is preliminary data.</text>
</comment>
<keyword evidence="2" id="KW-1185">Reference proteome</keyword>
<evidence type="ECO:0000313" key="2">
    <source>
        <dbReference type="Proteomes" id="UP001221757"/>
    </source>
</evidence>
<dbReference type="EMBL" id="JARKIE010000017">
    <property type="protein sequence ID" value="KAJ7701542.1"/>
    <property type="molecule type" value="Genomic_DNA"/>
</dbReference>
<name>A0AAD7GPN2_MYCRO</name>
<reference evidence="1" key="1">
    <citation type="submission" date="2023-03" db="EMBL/GenBank/DDBJ databases">
        <title>Massive genome expansion in bonnet fungi (Mycena s.s.) driven by repeated elements and novel gene families across ecological guilds.</title>
        <authorList>
            <consortium name="Lawrence Berkeley National Laboratory"/>
            <person name="Harder C.B."/>
            <person name="Miyauchi S."/>
            <person name="Viragh M."/>
            <person name="Kuo A."/>
            <person name="Thoen E."/>
            <person name="Andreopoulos B."/>
            <person name="Lu D."/>
            <person name="Skrede I."/>
            <person name="Drula E."/>
            <person name="Henrissat B."/>
            <person name="Morin E."/>
            <person name="Kohler A."/>
            <person name="Barry K."/>
            <person name="LaButti K."/>
            <person name="Morin E."/>
            <person name="Salamov A."/>
            <person name="Lipzen A."/>
            <person name="Mereny Z."/>
            <person name="Hegedus B."/>
            <person name="Baldrian P."/>
            <person name="Stursova M."/>
            <person name="Weitz H."/>
            <person name="Taylor A."/>
            <person name="Grigoriev I.V."/>
            <person name="Nagy L.G."/>
            <person name="Martin F."/>
            <person name="Kauserud H."/>
        </authorList>
    </citation>
    <scope>NUCLEOTIDE SEQUENCE</scope>
    <source>
        <strain evidence="1">CBHHK067</strain>
    </source>
</reference>
<protein>
    <recommendedName>
        <fullName evidence="3">F-box domain-containing protein</fullName>
    </recommendedName>
</protein>
<dbReference type="Proteomes" id="UP001221757">
    <property type="component" value="Unassembled WGS sequence"/>
</dbReference>
<accession>A0AAD7GPN2</accession>
<proteinExistence type="predicted"/>
<organism evidence="1 2">
    <name type="scientific">Mycena rosella</name>
    <name type="common">Pink bonnet</name>
    <name type="synonym">Agaricus rosellus</name>
    <dbReference type="NCBI Taxonomy" id="1033263"/>
    <lineage>
        <taxon>Eukaryota</taxon>
        <taxon>Fungi</taxon>
        <taxon>Dikarya</taxon>
        <taxon>Basidiomycota</taxon>
        <taxon>Agaricomycotina</taxon>
        <taxon>Agaricomycetes</taxon>
        <taxon>Agaricomycetidae</taxon>
        <taxon>Agaricales</taxon>
        <taxon>Marasmiineae</taxon>
        <taxon>Mycenaceae</taxon>
        <taxon>Mycena</taxon>
    </lineage>
</organism>
<evidence type="ECO:0008006" key="3">
    <source>
        <dbReference type="Google" id="ProtNLM"/>
    </source>
</evidence>
<sequence>MGTRDDMLTEIFRRPEVKFEDILQISMTSHHFRALVIPMISGMFSSGSELGSLNSENQVLPACDAGAFLPQLEQLEIASFLPGDRLLSALPSELTKLSIIEYPPLSDLFRNPVSALRASEVLDALGGVYLPAVTHLELWYFTYASDERFLRHLPHAFPSLRHLEMRRFIGRGMDDTWNPRVHV</sequence>
<dbReference type="AlphaFoldDB" id="A0AAD7GPN2"/>
<evidence type="ECO:0000313" key="1">
    <source>
        <dbReference type="EMBL" id="KAJ7701542.1"/>
    </source>
</evidence>
<gene>
    <name evidence="1" type="ORF">B0H17DRAFT_1128318</name>
</gene>